<accession>A0A367X6H3</accession>
<dbReference type="Proteomes" id="UP000252517">
    <property type="component" value="Unassembled WGS sequence"/>
</dbReference>
<dbReference type="AlphaFoldDB" id="A0A367X6H3"/>
<dbReference type="EMBL" id="JPWH01000011">
    <property type="protein sequence ID" value="RCK48292.1"/>
    <property type="molecule type" value="Genomic_DNA"/>
</dbReference>
<sequence>MPLCLTVWKSWHHKGRAGVVDWQRSLYDRQRNFKVAGVFLSGWCFLDETGQTGLGCVMQAGRADG</sequence>
<comment type="caution">
    <text evidence="1">The sequence shown here is derived from an EMBL/GenBank/DDBJ whole genome shotgun (WGS) entry which is preliminary data.</text>
</comment>
<protein>
    <submittedName>
        <fullName evidence="1">Uncharacterized protein</fullName>
    </submittedName>
</protein>
<evidence type="ECO:0000313" key="2">
    <source>
        <dbReference type="Proteomes" id="UP000252517"/>
    </source>
</evidence>
<organism evidence="1 2">
    <name type="scientific">Thalassospira profundimaris</name>
    <dbReference type="NCBI Taxonomy" id="502049"/>
    <lineage>
        <taxon>Bacteria</taxon>
        <taxon>Pseudomonadati</taxon>
        <taxon>Pseudomonadota</taxon>
        <taxon>Alphaproteobacteria</taxon>
        <taxon>Rhodospirillales</taxon>
        <taxon>Thalassospiraceae</taxon>
        <taxon>Thalassospira</taxon>
    </lineage>
</organism>
<gene>
    <name evidence="1" type="ORF">TH25_14605</name>
</gene>
<evidence type="ECO:0000313" key="1">
    <source>
        <dbReference type="EMBL" id="RCK48292.1"/>
    </source>
</evidence>
<reference evidence="1 2" key="1">
    <citation type="submission" date="2014-07" db="EMBL/GenBank/DDBJ databases">
        <title>Draft genome sequence of Thalassospira profundimaris S25-3-2.</title>
        <authorList>
            <person name="Lai Q."/>
            <person name="Shao Z."/>
        </authorList>
    </citation>
    <scope>NUCLEOTIDE SEQUENCE [LARGE SCALE GENOMIC DNA]</scope>
    <source>
        <strain evidence="1 2">S25-3-2</strain>
    </source>
</reference>
<proteinExistence type="predicted"/>
<name>A0A367X6H3_9PROT</name>